<dbReference type="RefSeq" id="WP_139147467.1">
    <property type="nucleotide sequence ID" value="NZ_CP103191.1"/>
</dbReference>
<protein>
    <submittedName>
        <fullName evidence="1">Uncharacterized protein</fullName>
    </submittedName>
</protein>
<dbReference type="Proteomes" id="UP000435985">
    <property type="component" value="Unassembled WGS sequence"/>
</dbReference>
<reference evidence="1 2" key="1">
    <citation type="journal article" date="2019" name="Nat. Med.">
        <title>A library of human gut bacterial isolates paired with longitudinal multiomics data enables mechanistic microbiome research.</title>
        <authorList>
            <person name="Poyet M."/>
            <person name="Groussin M."/>
            <person name="Gibbons S.M."/>
            <person name="Avila-Pacheco J."/>
            <person name="Jiang X."/>
            <person name="Kearney S.M."/>
            <person name="Perrotta A.R."/>
            <person name="Berdy B."/>
            <person name="Zhao S."/>
            <person name="Lieberman T.D."/>
            <person name="Swanson P.K."/>
            <person name="Smith M."/>
            <person name="Roesemann S."/>
            <person name="Alexander J.E."/>
            <person name="Rich S.A."/>
            <person name="Livny J."/>
            <person name="Vlamakis H."/>
            <person name="Clish C."/>
            <person name="Bullock K."/>
            <person name="Deik A."/>
            <person name="Scott J."/>
            <person name="Pierce K.A."/>
            <person name="Xavier R.J."/>
            <person name="Alm E.J."/>
        </authorList>
    </citation>
    <scope>NUCLEOTIDE SEQUENCE [LARGE SCALE GENOMIC DNA]</scope>
    <source>
        <strain evidence="1 2">BIOML-A14</strain>
    </source>
</reference>
<evidence type="ECO:0000313" key="1">
    <source>
        <dbReference type="EMBL" id="KAA4660613.1"/>
    </source>
</evidence>
<evidence type="ECO:0000313" key="2">
    <source>
        <dbReference type="Proteomes" id="UP000435985"/>
    </source>
</evidence>
<organism evidence="1 2">
    <name type="scientific">Bacteroides ovatus</name>
    <dbReference type="NCBI Taxonomy" id="28116"/>
    <lineage>
        <taxon>Bacteria</taxon>
        <taxon>Pseudomonadati</taxon>
        <taxon>Bacteroidota</taxon>
        <taxon>Bacteroidia</taxon>
        <taxon>Bacteroidales</taxon>
        <taxon>Bacteroidaceae</taxon>
        <taxon>Bacteroides</taxon>
    </lineage>
</organism>
<dbReference type="EMBL" id="VWFO01000069">
    <property type="protein sequence ID" value="KAA4660613.1"/>
    <property type="molecule type" value="Genomic_DNA"/>
</dbReference>
<sequence length="101" mass="11638">MALVFSVIRIFRITEIAGATRKDENILLAKRKRYNSTLNLTLMTVIIYTGNKVKSNRGEEKKKGFNRIFLFWSANNIRENILHLVDILGENISEFCTFVVG</sequence>
<dbReference type="AlphaFoldDB" id="A0A642C6M0"/>
<name>A0A642C6M0_BACOV</name>
<proteinExistence type="predicted"/>
<gene>
    <name evidence="1" type="ORF">F3B98_26195</name>
</gene>
<comment type="caution">
    <text evidence="1">The sequence shown here is derived from an EMBL/GenBank/DDBJ whole genome shotgun (WGS) entry which is preliminary data.</text>
</comment>
<accession>A0A642C6M0</accession>